<proteinExistence type="predicted"/>
<sequence length="384" mass="41967">MIHLMNSTIRCFTSLLTLAGLVLASSLAVIAAPGAHGPDGEHLTEARPTQGNAIGRQADGSVQMPMATQQQLGILTQWVHSSITEKYVQLDGVVRHHPSGRAVVQPSSNGRLDSGPHGLPVSGQVVQAGDVLGYIRYQDSAYELANQNSELIALRSDAEQVQRDIRRLTALGDLAPTQQLEQLQTQLQRLTQQEQLLQQGLEKPEVLLAPMAGIVHSDNISRGQWVQAGTTLFEIINPAQLMIEAATVNAHLLSDIDMAVLEHAPDISLRFTGYGARLKQGQIPLYFEPVMHAGATKVPLILEQPVRLRAKLKQQQQGIVLPAQAVVRNNANMPVVWIKLSAERFLPQQVQYMPLDPERVLILQGLGDDNRVVIHGASLLNQVR</sequence>
<feature type="chain" id="PRO_5047441417" description="RND efflux pump membrane fusion protein barrel-sandwich domain-containing protein" evidence="3">
    <location>
        <begin position="32"/>
        <end position="384"/>
    </location>
</feature>
<name>A0ABQ3L2J2_9ALTE</name>
<keyword evidence="5" id="KW-1185">Reference proteome</keyword>
<dbReference type="PANTHER" id="PTHR30097">
    <property type="entry name" value="CATION EFFLUX SYSTEM PROTEIN CUSB"/>
    <property type="match status" value="1"/>
</dbReference>
<comment type="caution">
    <text evidence="4">The sequence shown here is derived from an EMBL/GenBank/DDBJ whole genome shotgun (WGS) entry which is preliminary data.</text>
</comment>
<dbReference type="Gene3D" id="2.40.420.20">
    <property type="match status" value="1"/>
</dbReference>
<dbReference type="Gene3D" id="2.40.50.100">
    <property type="match status" value="1"/>
</dbReference>
<protein>
    <recommendedName>
        <fullName evidence="6">RND efflux pump membrane fusion protein barrel-sandwich domain-containing protein</fullName>
    </recommendedName>
</protein>
<organism evidence="4 5">
    <name type="scientific">Alishewanella longhuensis</name>
    <dbReference type="NCBI Taxonomy" id="1091037"/>
    <lineage>
        <taxon>Bacteria</taxon>
        <taxon>Pseudomonadati</taxon>
        <taxon>Pseudomonadota</taxon>
        <taxon>Gammaproteobacteria</taxon>
        <taxon>Alteromonadales</taxon>
        <taxon>Alteromonadaceae</taxon>
        <taxon>Alishewanella</taxon>
    </lineage>
</organism>
<evidence type="ECO:0000256" key="2">
    <source>
        <dbReference type="SAM" id="Coils"/>
    </source>
</evidence>
<evidence type="ECO:0000256" key="3">
    <source>
        <dbReference type="SAM" id="SignalP"/>
    </source>
</evidence>
<feature type="coiled-coil region" evidence="2">
    <location>
        <begin position="144"/>
        <end position="200"/>
    </location>
</feature>
<dbReference type="InterPro" id="IPR051909">
    <property type="entry name" value="MFP_Cation_Efflux"/>
</dbReference>
<keyword evidence="3" id="KW-0732">Signal</keyword>
<dbReference type="PANTHER" id="PTHR30097:SF4">
    <property type="entry name" value="SLR6042 PROTEIN"/>
    <property type="match status" value="1"/>
</dbReference>
<accession>A0ABQ3L2J2</accession>
<gene>
    <name evidence="4" type="ORF">GCM10010919_33670</name>
</gene>
<dbReference type="EMBL" id="BNAO01000012">
    <property type="protein sequence ID" value="GHG77777.1"/>
    <property type="molecule type" value="Genomic_DNA"/>
</dbReference>
<keyword evidence="2" id="KW-0175">Coiled coil</keyword>
<dbReference type="Proteomes" id="UP000659697">
    <property type="component" value="Unassembled WGS sequence"/>
</dbReference>
<reference evidence="5" key="1">
    <citation type="journal article" date="2019" name="Int. J. Syst. Evol. Microbiol.">
        <title>The Global Catalogue of Microorganisms (GCM) 10K type strain sequencing project: providing services to taxonomists for standard genome sequencing and annotation.</title>
        <authorList>
            <consortium name="The Broad Institute Genomics Platform"/>
            <consortium name="The Broad Institute Genome Sequencing Center for Infectious Disease"/>
            <person name="Wu L."/>
            <person name="Ma J."/>
        </authorList>
    </citation>
    <scope>NUCLEOTIDE SEQUENCE [LARGE SCALE GENOMIC DNA]</scope>
    <source>
        <strain evidence="5">CGMCC 1.7003</strain>
    </source>
</reference>
<evidence type="ECO:0008006" key="6">
    <source>
        <dbReference type="Google" id="ProtNLM"/>
    </source>
</evidence>
<evidence type="ECO:0000256" key="1">
    <source>
        <dbReference type="ARBA" id="ARBA00022448"/>
    </source>
</evidence>
<keyword evidence="1" id="KW-0813">Transport</keyword>
<feature type="signal peptide" evidence="3">
    <location>
        <begin position="1"/>
        <end position="31"/>
    </location>
</feature>
<evidence type="ECO:0000313" key="4">
    <source>
        <dbReference type="EMBL" id="GHG77777.1"/>
    </source>
</evidence>
<evidence type="ECO:0000313" key="5">
    <source>
        <dbReference type="Proteomes" id="UP000659697"/>
    </source>
</evidence>